<keyword evidence="2" id="KW-1185">Reference proteome</keyword>
<accession>A0AAD8TZH5</accession>
<proteinExistence type="predicted"/>
<evidence type="ECO:0000313" key="1">
    <source>
        <dbReference type="EMBL" id="KAK1694905.1"/>
    </source>
</evidence>
<evidence type="ECO:0000313" key="2">
    <source>
        <dbReference type="Proteomes" id="UP001231189"/>
    </source>
</evidence>
<reference evidence="1" key="1">
    <citation type="submission" date="2023-07" db="EMBL/GenBank/DDBJ databases">
        <title>A chromosome-level genome assembly of Lolium multiflorum.</title>
        <authorList>
            <person name="Chen Y."/>
            <person name="Copetti D."/>
            <person name="Kolliker R."/>
            <person name="Studer B."/>
        </authorList>
    </citation>
    <scope>NUCLEOTIDE SEQUENCE</scope>
    <source>
        <strain evidence="1">02402/16</strain>
        <tissue evidence="1">Leaf</tissue>
    </source>
</reference>
<name>A0AAD8TZH5_LOLMU</name>
<gene>
    <name evidence="1" type="ORF">QYE76_011602</name>
</gene>
<dbReference type="AlphaFoldDB" id="A0AAD8TZH5"/>
<dbReference type="Proteomes" id="UP001231189">
    <property type="component" value="Unassembled WGS sequence"/>
</dbReference>
<sequence>MANEWRKLARTLMENLLQATTSDEATRLIDLATVKLRAQQEALRSYRVGGAVGYVEPGPAGASPASLLEDARREIKRCSALHFLADSGIPHCFEGMGFVLSAGALESWAGRSSEALQNGDEAQICLRNGVSFATAAIDAVGVAAAILPASDILQRAWLLAAEQLQTKAIDEVCLARDHLQDMRGQICLQFIDAGIIVHLLD</sequence>
<comment type="caution">
    <text evidence="1">The sequence shown here is derived from an EMBL/GenBank/DDBJ whole genome shotgun (WGS) entry which is preliminary data.</text>
</comment>
<protein>
    <submittedName>
        <fullName evidence="1">Uncharacterized protein</fullName>
    </submittedName>
</protein>
<dbReference type="EMBL" id="JAUUTY010000001">
    <property type="protein sequence ID" value="KAK1694905.1"/>
    <property type="molecule type" value="Genomic_DNA"/>
</dbReference>
<organism evidence="1 2">
    <name type="scientific">Lolium multiflorum</name>
    <name type="common">Italian ryegrass</name>
    <name type="synonym">Lolium perenne subsp. multiflorum</name>
    <dbReference type="NCBI Taxonomy" id="4521"/>
    <lineage>
        <taxon>Eukaryota</taxon>
        <taxon>Viridiplantae</taxon>
        <taxon>Streptophyta</taxon>
        <taxon>Embryophyta</taxon>
        <taxon>Tracheophyta</taxon>
        <taxon>Spermatophyta</taxon>
        <taxon>Magnoliopsida</taxon>
        <taxon>Liliopsida</taxon>
        <taxon>Poales</taxon>
        <taxon>Poaceae</taxon>
        <taxon>BOP clade</taxon>
        <taxon>Pooideae</taxon>
        <taxon>Poodae</taxon>
        <taxon>Poeae</taxon>
        <taxon>Poeae Chloroplast Group 2 (Poeae type)</taxon>
        <taxon>Loliodinae</taxon>
        <taxon>Loliinae</taxon>
        <taxon>Lolium</taxon>
    </lineage>
</organism>